<dbReference type="GO" id="GO:0016567">
    <property type="term" value="P:protein ubiquitination"/>
    <property type="evidence" value="ECO:0007669"/>
    <property type="project" value="UniProtKB-UniPathway"/>
</dbReference>
<dbReference type="InterPro" id="IPR016897">
    <property type="entry name" value="SKP1"/>
</dbReference>
<dbReference type="PIRSF" id="PIRSF028729">
    <property type="entry name" value="E3_ubiquit_lig_SCF_Skp"/>
    <property type="match status" value="1"/>
</dbReference>
<dbReference type="GO" id="GO:0006511">
    <property type="term" value="P:ubiquitin-dependent protein catabolic process"/>
    <property type="evidence" value="ECO:0007669"/>
    <property type="project" value="InterPro"/>
</dbReference>
<dbReference type="InterPro" id="IPR016072">
    <property type="entry name" value="Skp1_comp_dimer"/>
</dbReference>
<organism evidence="6">
    <name type="scientific">Blastocystis hominis</name>
    <dbReference type="NCBI Taxonomy" id="12968"/>
    <lineage>
        <taxon>Eukaryota</taxon>
        <taxon>Sar</taxon>
        <taxon>Stramenopiles</taxon>
        <taxon>Bigyra</taxon>
        <taxon>Opalozoa</taxon>
        <taxon>Opalinata</taxon>
        <taxon>Blastocystidae</taxon>
        <taxon>Blastocystis</taxon>
    </lineage>
</organism>
<evidence type="ECO:0000256" key="2">
    <source>
        <dbReference type="ARBA" id="ARBA00022786"/>
    </source>
</evidence>
<name>D8M6F6_BLAHO</name>
<dbReference type="SUPFAM" id="SSF54695">
    <property type="entry name" value="POZ domain"/>
    <property type="match status" value="1"/>
</dbReference>
<dbReference type="AlphaFoldDB" id="D8M6F6"/>
<dbReference type="OrthoDB" id="2342932at2759"/>
<dbReference type="FunCoup" id="D8M6F6">
    <property type="interactions" value="254"/>
</dbReference>
<keyword evidence="7" id="KW-1185">Reference proteome</keyword>
<dbReference type="RefSeq" id="XP_012897757.1">
    <property type="nucleotide sequence ID" value="XM_013042303.1"/>
</dbReference>
<comment type="pathway">
    <text evidence="3">Protein modification; protein ubiquitination.</text>
</comment>
<dbReference type="Pfam" id="PF01466">
    <property type="entry name" value="Skp1"/>
    <property type="match status" value="1"/>
</dbReference>
<dbReference type="UniPathway" id="UPA00143"/>
<dbReference type="EMBL" id="FN668661">
    <property type="protein sequence ID" value="CBK23709.2"/>
    <property type="molecule type" value="Genomic_DNA"/>
</dbReference>
<accession>D8M6F6</accession>
<dbReference type="PANTHER" id="PTHR11165">
    <property type="entry name" value="SKP1"/>
    <property type="match status" value="1"/>
</dbReference>
<dbReference type="InterPro" id="IPR011333">
    <property type="entry name" value="SKP1/BTB/POZ_sf"/>
</dbReference>
<dbReference type="SUPFAM" id="SSF81382">
    <property type="entry name" value="Skp1 dimerisation domain-like"/>
    <property type="match status" value="1"/>
</dbReference>
<sequence length="163" mass="18674">METTDKIVLVSKEGEKQIVDSRILDMSEYLKEKRDNHDIHDNTVVLDNIGENTLSRIIAFCNYHIDNPLAEIERPLKSSNMRDIVSEWDANFINISVEDLMDLIVAANFLLIQPLLEVACAKVASLIKGKSPEEIRTTFKIVSDFTPEEEAKIREENKWAIEE</sequence>
<feature type="domain" description="SKP1 component POZ" evidence="5">
    <location>
        <begin position="5"/>
        <end position="64"/>
    </location>
</feature>
<dbReference type="GeneID" id="24920627"/>
<dbReference type="Gene3D" id="3.30.710.10">
    <property type="entry name" value="Potassium Channel Kv1.1, Chain A"/>
    <property type="match status" value="1"/>
</dbReference>
<protein>
    <recommendedName>
        <fullName evidence="8">SKP1-like protein</fullName>
    </recommendedName>
</protein>
<dbReference type="FunFam" id="3.30.710.10:FF:000026">
    <property type="entry name" value="E3 ubiquitin ligase complex SCF subunit"/>
    <property type="match status" value="1"/>
</dbReference>
<evidence type="ECO:0000256" key="1">
    <source>
        <dbReference type="ARBA" id="ARBA00009993"/>
    </source>
</evidence>
<proteinExistence type="inferred from homology"/>
<dbReference type="OMA" id="EWCEIRE"/>
<dbReference type="InParanoid" id="D8M6F6"/>
<reference evidence="6" key="1">
    <citation type="submission" date="2010-02" db="EMBL/GenBank/DDBJ databases">
        <title>Sequencing and annotation of the Blastocystis hominis genome.</title>
        <authorList>
            <person name="Wincker P."/>
        </authorList>
    </citation>
    <scope>NUCLEOTIDE SEQUENCE</scope>
    <source>
        <strain evidence="6">Singapore isolate B</strain>
    </source>
</reference>
<gene>
    <name evidence="6" type="ORF">GSBLH_T00003532001</name>
</gene>
<comment type="similarity">
    <text evidence="1 3">Belongs to the SKP1 family.</text>
</comment>
<evidence type="ECO:0000256" key="3">
    <source>
        <dbReference type="PIRNR" id="PIRNR028729"/>
    </source>
</evidence>
<evidence type="ECO:0000313" key="6">
    <source>
        <dbReference type="EMBL" id="CBK23709.2"/>
    </source>
</evidence>
<evidence type="ECO:0000259" key="4">
    <source>
        <dbReference type="Pfam" id="PF01466"/>
    </source>
</evidence>
<evidence type="ECO:0008006" key="8">
    <source>
        <dbReference type="Google" id="ProtNLM"/>
    </source>
</evidence>
<dbReference type="InterPro" id="IPR001232">
    <property type="entry name" value="SKP1-like"/>
</dbReference>
<dbReference type="InterPro" id="IPR036296">
    <property type="entry name" value="SKP1-like_dim_sf"/>
</dbReference>
<keyword evidence="2 3" id="KW-0833">Ubl conjugation pathway</keyword>
<feature type="domain" description="SKP1 component dimerisation" evidence="4">
    <location>
        <begin position="113"/>
        <end position="160"/>
    </location>
</feature>
<dbReference type="SMART" id="SM00512">
    <property type="entry name" value="Skp1"/>
    <property type="match status" value="1"/>
</dbReference>
<evidence type="ECO:0000259" key="5">
    <source>
        <dbReference type="Pfam" id="PF03931"/>
    </source>
</evidence>
<dbReference type="Proteomes" id="UP000008312">
    <property type="component" value="Unassembled WGS sequence"/>
</dbReference>
<evidence type="ECO:0000313" key="7">
    <source>
        <dbReference type="Proteomes" id="UP000008312"/>
    </source>
</evidence>
<dbReference type="InterPro" id="IPR016073">
    <property type="entry name" value="Skp1_comp_POZ"/>
</dbReference>
<dbReference type="Pfam" id="PF03931">
    <property type="entry name" value="Skp1_POZ"/>
    <property type="match status" value="1"/>
</dbReference>